<dbReference type="AlphaFoldDB" id="A0A832T0F5"/>
<dbReference type="InterPro" id="IPR007158">
    <property type="entry name" value="TrmY"/>
</dbReference>
<comment type="subcellular location">
    <subcellularLocation>
        <location evidence="6">Cytoplasm</location>
    </subcellularLocation>
</comment>
<evidence type="ECO:0000256" key="6">
    <source>
        <dbReference type="HAMAP-Rule" id="MF_00587"/>
    </source>
</evidence>
<dbReference type="SMR" id="A0A832T0F5"/>
<comment type="caution">
    <text evidence="6">Lacks conserved residue(s) required for the propagation of feature annotation.</text>
</comment>
<name>A0A832T0F5_PYRHR</name>
<proteinExistence type="inferred from homology"/>
<comment type="similarity">
    <text evidence="6">Belongs to the methyltransferase superfamily. TrmY family.</text>
</comment>
<dbReference type="GO" id="GO:0008175">
    <property type="term" value="F:tRNA methyltransferase activity"/>
    <property type="evidence" value="ECO:0007669"/>
    <property type="project" value="UniProtKB-UniRule"/>
</dbReference>
<feature type="binding site" evidence="6">
    <location>
        <position position="135"/>
    </location>
    <ligand>
        <name>S-adenosyl-L-methionine</name>
        <dbReference type="ChEBI" id="CHEBI:59789"/>
    </ligand>
</feature>
<accession>A0A832T0F5</accession>
<evidence type="ECO:0000256" key="1">
    <source>
        <dbReference type="ARBA" id="ARBA00022490"/>
    </source>
</evidence>
<dbReference type="GO" id="GO:0005737">
    <property type="term" value="C:cytoplasm"/>
    <property type="evidence" value="ECO:0007669"/>
    <property type="project" value="UniProtKB-SubCell"/>
</dbReference>
<keyword evidence="1 6" id="KW-0963">Cytoplasm</keyword>
<comment type="catalytic activity">
    <reaction evidence="6">
        <text>pseudouridine(54) in tRNA + S-adenosyl-L-methionine = N(1)-methylpseudouridine(54) in tRNA + S-adenosyl-L-homocysteine + H(+)</text>
        <dbReference type="Rhea" id="RHEA:55292"/>
        <dbReference type="Rhea" id="RHEA-COMP:14140"/>
        <dbReference type="Rhea" id="RHEA-COMP:14141"/>
        <dbReference type="ChEBI" id="CHEBI:15378"/>
        <dbReference type="ChEBI" id="CHEBI:57856"/>
        <dbReference type="ChEBI" id="CHEBI:59789"/>
        <dbReference type="ChEBI" id="CHEBI:65314"/>
        <dbReference type="ChEBI" id="CHEBI:74890"/>
        <dbReference type="EC" id="2.1.1.257"/>
    </reaction>
</comment>
<evidence type="ECO:0000313" key="8">
    <source>
        <dbReference type="Proteomes" id="UP000617544"/>
    </source>
</evidence>
<dbReference type="NCBIfam" id="NF002560">
    <property type="entry name" value="PRK02135.1"/>
    <property type="match status" value="1"/>
</dbReference>
<keyword evidence="2 6" id="KW-0489">Methyltransferase</keyword>
<evidence type="ECO:0000256" key="2">
    <source>
        <dbReference type="ARBA" id="ARBA00022603"/>
    </source>
</evidence>
<dbReference type="CDD" id="cd18087">
    <property type="entry name" value="TrmY-like"/>
    <property type="match status" value="1"/>
</dbReference>
<dbReference type="Gene3D" id="3.40.1280.10">
    <property type="match status" value="1"/>
</dbReference>
<dbReference type="GO" id="GO:0030488">
    <property type="term" value="P:tRNA methylation"/>
    <property type="evidence" value="ECO:0007669"/>
    <property type="project" value="UniProtKB-UniRule"/>
</dbReference>
<dbReference type="EC" id="2.1.1.257" evidence="6"/>
<keyword evidence="5 6" id="KW-0819">tRNA processing</keyword>
<organism evidence="7 8">
    <name type="scientific">Pyrococcus horikoshii</name>
    <dbReference type="NCBI Taxonomy" id="53953"/>
    <lineage>
        <taxon>Archaea</taxon>
        <taxon>Methanobacteriati</taxon>
        <taxon>Methanobacteriota</taxon>
        <taxon>Thermococci</taxon>
        <taxon>Thermococcales</taxon>
        <taxon>Thermococcaceae</taxon>
        <taxon>Pyrococcus</taxon>
    </lineage>
</organism>
<dbReference type="RefSeq" id="WP_010885487.1">
    <property type="nucleotide sequence ID" value="NZ_DUJN01000002.1"/>
</dbReference>
<dbReference type="PANTHER" id="PTHR40703">
    <property type="entry name" value="TRNA (PSEUDOURIDINE(54)-N(1))-METHYLTRANSFERASE"/>
    <property type="match status" value="1"/>
</dbReference>
<comment type="function">
    <text evidence="6">Specifically catalyzes the N1-methylation of pseudouridine at position 54 (Psi54) in tRNAs.</text>
</comment>
<dbReference type="PANTHER" id="PTHR40703:SF1">
    <property type="entry name" value="TRNA (PSEUDOURIDINE(54)-N(1))-METHYLTRANSFERASE"/>
    <property type="match status" value="1"/>
</dbReference>
<dbReference type="Pfam" id="PF04013">
    <property type="entry name" value="Methyltrn_RNA_2"/>
    <property type="match status" value="1"/>
</dbReference>
<dbReference type="GO" id="GO:0008757">
    <property type="term" value="F:S-adenosylmethionine-dependent methyltransferase activity"/>
    <property type="evidence" value="ECO:0007669"/>
    <property type="project" value="UniProtKB-UniRule"/>
</dbReference>
<keyword evidence="4 6" id="KW-0949">S-adenosyl-L-methionine</keyword>
<dbReference type="Proteomes" id="UP000617544">
    <property type="component" value="Unassembled WGS sequence"/>
</dbReference>
<dbReference type="OMA" id="HADHCII"/>
<reference evidence="7" key="1">
    <citation type="journal article" date="2020" name="bioRxiv">
        <title>A rank-normalized archaeal taxonomy based on genome phylogeny resolves widespread incomplete and uneven classifications.</title>
        <authorList>
            <person name="Rinke C."/>
            <person name="Chuvochina M."/>
            <person name="Mussig A.J."/>
            <person name="Chaumeil P.-A."/>
            <person name="Waite D.W."/>
            <person name="Whitman W.B."/>
            <person name="Parks D.H."/>
            <person name="Hugenholtz P."/>
        </authorList>
    </citation>
    <scope>NUCLEOTIDE SEQUENCE</scope>
    <source>
        <strain evidence="7">UBA8834</strain>
    </source>
</reference>
<feature type="binding site" evidence="6">
    <location>
        <position position="157"/>
    </location>
    <ligand>
        <name>S-adenosyl-L-methionine</name>
        <dbReference type="ChEBI" id="CHEBI:59789"/>
    </ligand>
</feature>
<evidence type="ECO:0000313" key="7">
    <source>
        <dbReference type="EMBL" id="HII60400.1"/>
    </source>
</evidence>
<protein>
    <recommendedName>
        <fullName evidence="6">tRNA (pseudouridine(54)-N(1))-methyltransferase</fullName>
        <ecNumber evidence="6">2.1.1.257</ecNumber>
    </recommendedName>
</protein>
<evidence type="ECO:0000256" key="3">
    <source>
        <dbReference type="ARBA" id="ARBA00022679"/>
    </source>
</evidence>
<comment type="subunit">
    <text evidence="6">Homodimer.</text>
</comment>
<dbReference type="SUPFAM" id="SSF75217">
    <property type="entry name" value="alpha/beta knot"/>
    <property type="match status" value="1"/>
</dbReference>
<dbReference type="EMBL" id="DUJN01000002">
    <property type="protein sequence ID" value="HII60400.1"/>
    <property type="molecule type" value="Genomic_DNA"/>
</dbReference>
<keyword evidence="3 6" id="KW-0808">Transferase</keyword>
<evidence type="ECO:0000256" key="5">
    <source>
        <dbReference type="ARBA" id="ARBA00022694"/>
    </source>
</evidence>
<comment type="caution">
    <text evidence="7">The sequence shown here is derived from an EMBL/GenBank/DDBJ whole genome shotgun (WGS) entry which is preliminary data.</text>
</comment>
<dbReference type="InterPro" id="IPR029028">
    <property type="entry name" value="Alpha/beta_knot_MTases"/>
</dbReference>
<evidence type="ECO:0000256" key="4">
    <source>
        <dbReference type="ARBA" id="ARBA00022691"/>
    </source>
</evidence>
<dbReference type="HAMAP" id="MF_00587">
    <property type="entry name" value="tRNA_methyltr_TrmY"/>
    <property type="match status" value="1"/>
</dbReference>
<gene>
    <name evidence="6 7" type="primary">trmY</name>
    <name evidence="7" type="ORF">HA331_01310</name>
</gene>
<dbReference type="InterPro" id="IPR029026">
    <property type="entry name" value="tRNA_m1G_MTases_N"/>
</dbReference>
<dbReference type="GeneID" id="1443725"/>
<sequence length="203" mass="22590">MRVFIVKANEAHTDYDFSLKDLPGTSGRIDLICRALNSAFHLSHSFRKNVRVYVTLLGPPSPPKTIRFEGPKLRPKILNPDELSIAKVIIKALNAGKNLKGSSTKELEVLPGVYVSNMTFEDVIRKNIRMNLYVLEEGGADIMKVKFPRNNVAFILGDHIGLSEEDLKTLEGIAKKISIGPKAYLTSHVISYVNIHLDRIGVP</sequence>